<keyword evidence="2" id="KW-1185">Reference proteome</keyword>
<dbReference type="EMBL" id="JH795867">
    <property type="protein sequence ID" value="EJU00325.1"/>
    <property type="molecule type" value="Genomic_DNA"/>
</dbReference>
<name>M5FX59_DACPD</name>
<evidence type="ECO:0000313" key="2">
    <source>
        <dbReference type="Proteomes" id="UP000030653"/>
    </source>
</evidence>
<dbReference type="Proteomes" id="UP000030653">
    <property type="component" value="Unassembled WGS sequence"/>
</dbReference>
<reference evidence="1 2" key="1">
    <citation type="journal article" date="2012" name="Science">
        <title>The Paleozoic origin of enzymatic lignin decomposition reconstructed from 31 fungal genomes.</title>
        <authorList>
            <person name="Floudas D."/>
            <person name="Binder M."/>
            <person name="Riley R."/>
            <person name="Barry K."/>
            <person name="Blanchette R.A."/>
            <person name="Henrissat B."/>
            <person name="Martinez A.T."/>
            <person name="Otillar R."/>
            <person name="Spatafora J.W."/>
            <person name="Yadav J.S."/>
            <person name="Aerts A."/>
            <person name="Benoit I."/>
            <person name="Boyd A."/>
            <person name="Carlson A."/>
            <person name="Copeland A."/>
            <person name="Coutinho P.M."/>
            <person name="de Vries R.P."/>
            <person name="Ferreira P."/>
            <person name="Findley K."/>
            <person name="Foster B."/>
            <person name="Gaskell J."/>
            <person name="Glotzer D."/>
            <person name="Gorecki P."/>
            <person name="Heitman J."/>
            <person name="Hesse C."/>
            <person name="Hori C."/>
            <person name="Igarashi K."/>
            <person name="Jurgens J.A."/>
            <person name="Kallen N."/>
            <person name="Kersten P."/>
            <person name="Kohler A."/>
            <person name="Kuees U."/>
            <person name="Kumar T.K.A."/>
            <person name="Kuo A."/>
            <person name="LaButti K."/>
            <person name="Larrondo L.F."/>
            <person name="Lindquist E."/>
            <person name="Ling A."/>
            <person name="Lombard V."/>
            <person name="Lucas S."/>
            <person name="Lundell T."/>
            <person name="Martin R."/>
            <person name="McLaughlin D.J."/>
            <person name="Morgenstern I."/>
            <person name="Morin E."/>
            <person name="Murat C."/>
            <person name="Nagy L.G."/>
            <person name="Nolan M."/>
            <person name="Ohm R.A."/>
            <person name="Patyshakuliyeva A."/>
            <person name="Rokas A."/>
            <person name="Ruiz-Duenas F.J."/>
            <person name="Sabat G."/>
            <person name="Salamov A."/>
            <person name="Samejima M."/>
            <person name="Schmutz J."/>
            <person name="Slot J.C."/>
            <person name="St John F."/>
            <person name="Stenlid J."/>
            <person name="Sun H."/>
            <person name="Sun S."/>
            <person name="Syed K."/>
            <person name="Tsang A."/>
            <person name="Wiebenga A."/>
            <person name="Young D."/>
            <person name="Pisabarro A."/>
            <person name="Eastwood D.C."/>
            <person name="Martin F."/>
            <person name="Cullen D."/>
            <person name="Grigoriev I.V."/>
            <person name="Hibbett D.S."/>
        </authorList>
    </citation>
    <scope>NUCLEOTIDE SEQUENCE [LARGE SCALE GENOMIC DNA]</scope>
    <source>
        <strain evidence="1 2">DJM-731 SS1</strain>
    </source>
</reference>
<dbReference type="HOGENOM" id="CLU_2704749_0_0_1"/>
<accession>M5FX59</accession>
<dbReference type="GeneID" id="63688233"/>
<evidence type="ECO:0000313" key="1">
    <source>
        <dbReference type="EMBL" id="EJU00325.1"/>
    </source>
</evidence>
<dbReference type="AlphaFoldDB" id="M5FX59"/>
<gene>
    <name evidence="1" type="ORF">DACRYDRAFT_23248</name>
</gene>
<organism evidence="1 2">
    <name type="scientific">Dacryopinax primogenitus (strain DJM 731)</name>
    <name type="common">Brown rot fungus</name>
    <dbReference type="NCBI Taxonomy" id="1858805"/>
    <lineage>
        <taxon>Eukaryota</taxon>
        <taxon>Fungi</taxon>
        <taxon>Dikarya</taxon>
        <taxon>Basidiomycota</taxon>
        <taxon>Agaricomycotina</taxon>
        <taxon>Dacrymycetes</taxon>
        <taxon>Dacrymycetales</taxon>
        <taxon>Dacrymycetaceae</taxon>
        <taxon>Dacryopinax</taxon>
    </lineage>
</organism>
<protein>
    <submittedName>
        <fullName evidence="1">Uncharacterized protein</fullName>
    </submittedName>
</protein>
<sequence length="73" mass="8303">MHLRRPHVIPMRLGLRVGCRRTHPLQLIQRCRFLVKSGISMQIFVPDSPYEFDGLCACFTADATIGVTFLAPF</sequence>
<dbReference type="RefSeq" id="XP_040627222.1">
    <property type="nucleotide sequence ID" value="XM_040773171.1"/>
</dbReference>
<proteinExistence type="predicted"/>